<dbReference type="OrthoDB" id="5340906at2759"/>
<gene>
    <name evidence="2" type="ORF">B9Z19DRAFT_293915</name>
</gene>
<evidence type="ECO:0000256" key="1">
    <source>
        <dbReference type="SAM" id="MobiDB-lite"/>
    </source>
</evidence>
<protein>
    <submittedName>
        <fullName evidence="2">Uncharacterized protein</fullName>
    </submittedName>
</protein>
<organism evidence="2 3">
    <name type="scientific">Tuber borchii</name>
    <name type="common">White truffle</name>
    <dbReference type="NCBI Taxonomy" id="42251"/>
    <lineage>
        <taxon>Eukaryota</taxon>
        <taxon>Fungi</taxon>
        <taxon>Dikarya</taxon>
        <taxon>Ascomycota</taxon>
        <taxon>Pezizomycotina</taxon>
        <taxon>Pezizomycetes</taxon>
        <taxon>Pezizales</taxon>
        <taxon>Tuberaceae</taxon>
        <taxon>Tuber</taxon>
    </lineage>
</organism>
<feature type="region of interest" description="Disordered" evidence="1">
    <location>
        <begin position="1"/>
        <end position="30"/>
    </location>
</feature>
<accession>A0A2T6ZKF6</accession>
<dbReference type="Proteomes" id="UP000244722">
    <property type="component" value="Unassembled WGS sequence"/>
</dbReference>
<comment type="caution">
    <text evidence="2">The sequence shown here is derived from an EMBL/GenBank/DDBJ whole genome shotgun (WGS) entry which is preliminary data.</text>
</comment>
<dbReference type="EMBL" id="NESQ01000208">
    <property type="protein sequence ID" value="PUU75979.1"/>
    <property type="molecule type" value="Genomic_DNA"/>
</dbReference>
<proteinExistence type="predicted"/>
<reference evidence="2 3" key="1">
    <citation type="submission" date="2017-04" db="EMBL/GenBank/DDBJ databases">
        <title>Draft genome sequence of Tuber borchii Vittad., a whitish edible truffle.</title>
        <authorList>
            <consortium name="DOE Joint Genome Institute"/>
            <person name="Murat C."/>
            <person name="Kuo A."/>
            <person name="Barry K.W."/>
            <person name="Clum A."/>
            <person name="Dockter R.B."/>
            <person name="Fauchery L."/>
            <person name="Iotti M."/>
            <person name="Kohler A."/>
            <person name="Labutti K."/>
            <person name="Lindquist E.A."/>
            <person name="Lipzen A."/>
            <person name="Ohm R.A."/>
            <person name="Wang M."/>
            <person name="Grigoriev I.V."/>
            <person name="Zambonelli A."/>
            <person name="Martin F.M."/>
        </authorList>
    </citation>
    <scope>NUCLEOTIDE SEQUENCE [LARGE SCALE GENOMIC DNA]</scope>
    <source>
        <strain evidence="2 3">Tbo3840</strain>
    </source>
</reference>
<sequence length="290" mass="33326">MTTHSTHNTGPQHLPFLDSENQDCFTSPIEDIPEDEETSVLDHSPIPLDVPPGLEPDGYKWILRSSTAVEDILLRGVLEKKISTFPSGLMVLDISDSLVKCLFEPEDWAEITGNVPALPSRDPILLNFLKNFISVTSTKALRDLLFKSYLPEGVAEYDRALHYDLAWAHGFMSKFLLYADHPDDPLRGSHQEDWYTARIWSPIIDDCFLGLEKIGVEHSELCLQATSQRENIDKVKRRKIENGCTVRRNNSHKWQKLFRIWGNGSRENLYWRVNFKQMDWGLVKAHSRHA</sequence>
<evidence type="ECO:0000313" key="2">
    <source>
        <dbReference type="EMBL" id="PUU75979.1"/>
    </source>
</evidence>
<feature type="compositionally biased region" description="Polar residues" evidence="1">
    <location>
        <begin position="1"/>
        <end position="11"/>
    </location>
</feature>
<evidence type="ECO:0000313" key="3">
    <source>
        <dbReference type="Proteomes" id="UP000244722"/>
    </source>
</evidence>
<dbReference type="AlphaFoldDB" id="A0A2T6ZKF6"/>
<keyword evidence="3" id="KW-1185">Reference proteome</keyword>
<name>A0A2T6ZKF6_TUBBO</name>